<comment type="caution">
    <text evidence="1">The sequence shown here is derived from an EMBL/GenBank/DDBJ whole genome shotgun (WGS) entry which is preliminary data.</text>
</comment>
<accession>A0A918NBR6</accession>
<reference evidence="1 2" key="1">
    <citation type="journal article" date="2014" name="Int. J. Syst. Evol. Microbiol.">
        <title>Complete genome sequence of Corynebacterium casei LMG S-19264T (=DSM 44701T), isolated from a smear-ripened cheese.</title>
        <authorList>
            <consortium name="US DOE Joint Genome Institute (JGI-PGF)"/>
            <person name="Walter F."/>
            <person name="Albersmeier A."/>
            <person name="Kalinowski J."/>
            <person name="Ruckert C."/>
        </authorList>
    </citation>
    <scope>NUCLEOTIDE SEQUENCE [LARGE SCALE GENOMIC DNA]</scope>
    <source>
        <strain evidence="1 2">KCTC 23968</strain>
    </source>
</reference>
<gene>
    <name evidence="1" type="ORF">GCM10011309_01070</name>
</gene>
<proteinExistence type="predicted"/>
<evidence type="ECO:0000313" key="2">
    <source>
        <dbReference type="Proteomes" id="UP000600865"/>
    </source>
</evidence>
<organism evidence="1 2">
    <name type="scientific">Litorimonas cladophorae</name>
    <dbReference type="NCBI Taxonomy" id="1220491"/>
    <lineage>
        <taxon>Bacteria</taxon>
        <taxon>Pseudomonadati</taxon>
        <taxon>Pseudomonadota</taxon>
        <taxon>Alphaproteobacteria</taxon>
        <taxon>Maricaulales</taxon>
        <taxon>Robiginitomaculaceae</taxon>
    </lineage>
</organism>
<name>A0A918NBR6_9PROT</name>
<evidence type="ECO:0000313" key="1">
    <source>
        <dbReference type="EMBL" id="GGX56130.1"/>
    </source>
</evidence>
<keyword evidence="2" id="KW-1185">Reference proteome</keyword>
<dbReference type="Proteomes" id="UP000600865">
    <property type="component" value="Unassembled WGS sequence"/>
</dbReference>
<dbReference type="AlphaFoldDB" id="A0A918NBR6"/>
<protein>
    <submittedName>
        <fullName evidence="1">Uncharacterized protein</fullName>
    </submittedName>
</protein>
<dbReference type="EMBL" id="BMYV01000001">
    <property type="protein sequence ID" value="GGX56130.1"/>
    <property type="molecule type" value="Genomic_DNA"/>
</dbReference>
<sequence length="92" mass="9737">MNAYRLGDRQVIIAGVETRLRLTLSGLAEITSALGTDTPSVLAARLREATDADWNIVLRAMAQPRPKTGLTQADLGEILPALSAVIADGLNP</sequence>
<dbReference type="RefSeq" id="WP_189579848.1">
    <property type="nucleotide sequence ID" value="NZ_BMYV01000001.1"/>
</dbReference>